<gene>
    <name evidence="2" type="ORF">GCM10007063_09660</name>
</gene>
<dbReference type="Gene3D" id="1.10.1900.10">
    <property type="entry name" value="c-terminal domain of poly(a) binding protein"/>
    <property type="match status" value="1"/>
</dbReference>
<evidence type="ECO:0000313" key="2">
    <source>
        <dbReference type="EMBL" id="GGJ89086.1"/>
    </source>
</evidence>
<keyword evidence="1" id="KW-0472">Membrane</keyword>
<comment type="caution">
    <text evidence="2">The sequence shown here is derived from an EMBL/GenBank/DDBJ whole genome shotgun (WGS) entry which is preliminary data.</text>
</comment>
<feature type="transmembrane region" description="Helical" evidence="1">
    <location>
        <begin position="94"/>
        <end position="121"/>
    </location>
</feature>
<keyword evidence="1" id="KW-1133">Transmembrane helix</keyword>
<proteinExistence type="predicted"/>
<dbReference type="Pfam" id="PF06570">
    <property type="entry name" value="DUF1129"/>
    <property type="match status" value="1"/>
</dbReference>
<dbReference type="Proteomes" id="UP000658382">
    <property type="component" value="Unassembled WGS sequence"/>
</dbReference>
<reference evidence="2" key="1">
    <citation type="journal article" date="2014" name="Int. J. Syst. Evol. Microbiol.">
        <title>Complete genome sequence of Corynebacterium casei LMG S-19264T (=DSM 44701T), isolated from a smear-ripened cheese.</title>
        <authorList>
            <consortium name="US DOE Joint Genome Institute (JGI-PGF)"/>
            <person name="Walter F."/>
            <person name="Albersmeier A."/>
            <person name="Kalinowski J."/>
            <person name="Ruckert C."/>
        </authorList>
    </citation>
    <scope>NUCLEOTIDE SEQUENCE</scope>
    <source>
        <strain evidence="2">JCM 12580</strain>
    </source>
</reference>
<dbReference type="PANTHER" id="PTHR41307:SF1">
    <property type="entry name" value="MEMBRANE PROTEIN"/>
    <property type="match status" value="1"/>
</dbReference>
<evidence type="ECO:0000256" key="1">
    <source>
        <dbReference type="SAM" id="Phobius"/>
    </source>
</evidence>
<dbReference type="PANTHER" id="PTHR41307">
    <property type="entry name" value="MEMBRANE PROTEIN-RELATED"/>
    <property type="match status" value="1"/>
</dbReference>
<dbReference type="EMBL" id="BMNQ01000007">
    <property type="protein sequence ID" value="GGJ89086.1"/>
    <property type="molecule type" value="Genomic_DNA"/>
</dbReference>
<keyword evidence="3" id="KW-1185">Reference proteome</keyword>
<accession>A0A917UVU1</accession>
<feature type="transmembrane region" description="Helical" evidence="1">
    <location>
        <begin position="204"/>
        <end position="221"/>
    </location>
</feature>
<dbReference type="InterPro" id="IPR009214">
    <property type="entry name" value="DUF1129"/>
</dbReference>
<dbReference type="SUPFAM" id="SSF158560">
    <property type="entry name" value="BH3980-like"/>
    <property type="match status" value="1"/>
</dbReference>
<evidence type="ECO:0000313" key="3">
    <source>
        <dbReference type="Proteomes" id="UP000658382"/>
    </source>
</evidence>
<organism evidence="2 3">
    <name type="scientific">Lentibacillus kapialis</name>
    <dbReference type="NCBI Taxonomy" id="340214"/>
    <lineage>
        <taxon>Bacteria</taxon>
        <taxon>Bacillati</taxon>
        <taxon>Bacillota</taxon>
        <taxon>Bacilli</taxon>
        <taxon>Bacillales</taxon>
        <taxon>Bacillaceae</taxon>
        <taxon>Lentibacillus</taxon>
    </lineage>
</organism>
<sequence>MNTKMLVEENNQKRKLLNKENLAYYENMLVYIRLSYSKSDIATEEVLAEMLDHLLEAQEDGKTANDVFGDNPKAYAQEIAGALPNRIPRSFLSYFLMGTLFFMGASTIFNSLFNIILYYGFNKGDAEVNVFLGSFTVKTVLFLPIAFLLVYVIIQYLRWSAFKGINKILEFFIFWLYGLLSVALFLLVIYLLPPFGAAVNLPHWEVLIIGILLGLSGWFVLKKTQ</sequence>
<reference evidence="2" key="2">
    <citation type="submission" date="2020-09" db="EMBL/GenBank/DDBJ databases">
        <authorList>
            <person name="Sun Q."/>
            <person name="Ohkuma M."/>
        </authorList>
    </citation>
    <scope>NUCLEOTIDE SEQUENCE</scope>
    <source>
        <strain evidence="2">JCM 12580</strain>
    </source>
</reference>
<name>A0A917UVU1_9BACI</name>
<evidence type="ECO:0008006" key="4">
    <source>
        <dbReference type="Google" id="ProtNLM"/>
    </source>
</evidence>
<feature type="transmembrane region" description="Helical" evidence="1">
    <location>
        <begin position="171"/>
        <end position="192"/>
    </location>
</feature>
<protein>
    <recommendedName>
        <fullName evidence="4">DUF1129 family protein</fullName>
    </recommendedName>
</protein>
<dbReference type="AlphaFoldDB" id="A0A917UVU1"/>
<dbReference type="RefSeq" id="WP_188631951.1">
    <property type="nucleotide sequence ID" value="NZ_BMNQ01000007.1"/>
</dbReference>
<keyword evidence="1" id="KW-0812">Transmembrane</keyword>